<dbReference type="EMBL" id="CP146016">
    <property type="protein sequence ID" value="WWQ59346.1"/>
    <property type="molecule type" value="Genomic_DNA"/>
</dbReference>
<dbReference type="RefSeq" id="WP_338598434.1">
    <property type="nucleotide sequence ID" value="NZ_CP146016.1"/>
</dbReference>
<proteinExistence type="predicted"/>
<accession>A0AAX4KYN0</accession>
<evidence type="ECO:0000313" key="3">
    <source>
        <dbReference type="Proteomes" id="UP001432202"/>
    </source>
</evidence>
<evidence type="ECO:0000313" key="2">
    <source>
        <dbReference type="EMBL" id="WWQ59346.1"/>
    </source>
</evidence>
<name>A0AAX4KYN0_9CREN</name>
<keyword evidence="1" id="KW-0812">Transmembrane</keyword>
<evidence type="ECO:0000256" key="1">
    <source>
        <dbReference type="SAM" id="Phobius"/>
    </source>
</evidence>
<protein>
    <recommendedName>
        <fullName evidence="4">Transposase</fullName>
    </recommendedName>
</protein>
<feature type="transmembrane region" description="Helical" evidence="1">
    <location>
        <begin position="44"/>
        <end position="66"/>
    </location>
</feature>
<reference evidence="2 3" key="1">
    <citation type="submission" date="2024-02" db="EMBL/GenBank/DDBJ databases">
        <title>STSV induces naive adaptation in Sulfolobus.</title>
        <authorList>
            <person name="Xiang X."/>
            <person name="Song M."/>
        </authorList>
    </citation>
    <scope>NUCLEOTIDE SEQUENCE [LARGE SCALE GENOMIC DNA]</scope>
    <source>
        <strain evidence="2 3">RT2</strain>
    </source>
</reference>
<dbReference type="Proteomes" id="UP001432202">
    <property type="component" value="Chromosome"/>
</dbReference>
<dbReference type="AlphaFoldDB" id="A0AAX4KYN0"/>
<organism evidence="2 3">
    <name type="scientific">Sulfolobus tengchongensis</name>
    <dbReference type="NCBI Taxonomy" id="207809"/>
    <lineage>
        <taxon>Archaea</taxon>
        <taxon>Thermoproteota</taxon>
        <taxon>Thermoprotei</taxon>
        <taxon>Sulfolobales</taxon>
        <taxon>Sulfolobaceae</taxon>
        <taxon>Sulfolobus</taxon>
    </lineage>
</organism>
<dbReference type="GeneID" id="89336597"/>
<keyword evidence="1" id="KW-0472">Membrane</keyword>
<evidence type="ECO:0008006" key="4">
    <source>
        <dbReference type="Google" id="ProtNLM"/>
    </source>
</evidence>
<sequence>MLLKIKNLYSILPGKLWIPETQEKHDYKYLILDSKYVNLKGRKAVLLVAIVLMIMVIEVVIDAILADSESTNAYWSLLVRLCKKFDLKFVIDLNRSIDCAVFGSNLRVIR</sequence>
<gene>
    <name evidence="2" type="ORF">V6M85_07475</name>
</gene>
<keyword evidence="1" id="KW-1133">Transmembrane helix</keyword>
<keyword evidence="3" id="KW-1185">Reference proteome</keyword>